<dbReference type="InterPro" id="IPR038050">
    <property type="entry name" value="Neuro_actylchol_rec"/>
</dbReference>
<evidence type="ECO:0000313" key="8">
    <source>
        <dbReference type="Proteomes" id="UP001626550"/>
    </source>
</evidence>
<feature type="transmembrane region" description="Helical" evidence="5">
    <location>
        <begin position="163"/>
        <end position="186"/>
    </location>
</feature>
<dbReference type="PRINTS" id="PR00252">
    <property type="entry name" value="NRIONCHANNEL"/>
</dbReference>
<feature type="transmembrane region" description="Helical" evidence="5">
    <location>
        <begin position="192"/>
        <end position="210"/>
    </location>
</feature>
<dbReference type="PANTHER" id="PTHR18945">
    <property type="entry name" value="NEUROTRANSMITTER GATED ION CHANNEL"/>
    <property type="match status" value="1"/>
</dbReference>
<dbReference type="Gene3D" id="1.20.58.390">
    <property type="entry name" value="Neurotransmitter-gated ion-channel transmembrane domain"/>
    <property type="match status" value="1"/>
</dbReference>
<dbReference type="SUPFAM" id="SSF63712">
    <property type="entry name" value="Nicotinic receptor ligand binding domain-like"/>
    <property type="match status" value="1"/>
</dbReference>
<dbReference type="Proteomes" id="UP001626550">
    <property type="component" value="Unassembled WGS sequence"/>
</dbReference>
<evidence type="ECO:0000256" key="5">
    <source>
        <dbReference type="RuleBase" id="RU000687"/>
    </source>
</evidence>
<dbReference type="InterPro" id="IPR006201">
    <property type="entry name" value="Neur_channel"/>
</dbReference>
<dbReference type="SUPFAM" id="SSF90112">
    <property type="entry name" value="Neurotransmitter-gated ion-channel transmembrane pore"/>
    <property type="match status" value="1"/>
</dbReference>
<dbReference type="InterPro" id="IPR006202">
    <property type="entry name" value="Neur_chan_lig-bd"/>
</dbReference>
<keyword evidence="5" id="KW-0406">Ion transport</keyword>
<evidence type="ECO:0000256" key="4">
    <source>
        <dbReference type="ARBA" id="ARBA00023136"/>
    </source>
</evidence>
<keyword evidence="5" id="KW-0407">Ion channel</keyword>
<keyword evidence="2 5" id="KW-0812">Transmembrane</keyword>
<evidence type="ECO:0000313" key="7">
    <source>
        <dbReference type="EMBL" id="KAL3308104.1"/>
    </source>
</evidence>
<comment type="similarity">
    <text evidence="5">Belongs to the ligand-gated ion channel (TC 1.A.9) family.</text>
</comment>
<protein>
    <recommendedName>
        <fullName evidence="6">Neurotransmitter-gated ion-channel ligand-binding domain-containing protein</fullName>
    </recommendedName>
</protein>
<dbReference type="PROSITE" id="PS00236">
    <property type="entry name" value="NEUROTR_ION_CHANNEL"/>
    <property type="match status" value="1"/>
</dbReference>
<evidence type="ECO:0000256" key="3">
    <source>
        <dbReference type="ARBA" id="ARBA00022989"/>
    </source>
</evidence>
<evidence type="ECO:0000256" key="1">
    <source>
        <dbReference type="ARBA" id="ARBA00004141"/>
    </source>
</evidence>
<dbReference type="InterPro" id="IPR018000">
    <property type="entry name" value="Neurotransmitter_ion_chnl_CS"/>
</dbReference>
<organism evidence="7 8">
    <name type="scientific">Cichlidogyrus casuarinus</name>
    <dbReference type="NCBI Taxonomy" id="1844966"/>
    <lineage>
        <taxon>Eukaryota</taxon>
        <taxon>Metazoa</taxon>
        <taxon>Spiralia</taxon>
        <taxon>Lophotrochozoa</taxon>
        <taxon>Platyhelminthes</taxon>
        <taxon>Monogenea</taxon>
        <taxon>Monopisthocotylea</taxon>
        <taxon>Dactylogyridea</taxon>
        <taxon>Ancyrocephalidae</taxon>
        <taxon>Cichlidogyrus</taxon>
    </lineage>
</organism>
<comment type="caution">
    <text evidence="5">Lacks conserved residue(s) required for the propagation of feature annotation.</text>
</comment>
<accession>A0ABD2PL96</accession>
<dbReference type="Pfam" id="PF02931">
    <property type="entry name" value="Neur_chan_LBD"/>
    <property type="match status" value="1"/>
</dbReference>
<keyword evidence="3 5" id="KW-1133">Transmembrane helix</keyword>
<proteinExistence type="inferred from homology"/>
<feature type="non-terminal residue" evidence="7">
    <location>
        <position position="1"/>
    </location>
</feature>
<feature type="domain" description="Neurotransmitter-gated ion-channel ligand-binding" evidence="6">
    <location>
        <begin position="1"/>
        <end position="162"/>
    </location>
</feature>
<dbReference type="GO" id="GO:0016020">
    <property type="term" value="C:membrane"/>
    <property type="evidence" value="ECO:0007669"/>
    <property type="project" value="UniProtKB-SubCell"/>
</dbReference>
<dbReference type="AlphaFoldDB" id="A0ABD2PL96"/>
<keyword evidence="5" id="KW-0813">Transport</keyword>
<sequence length="225" mass="25292">TWNDTRLKWDKDHFNGISSVQLHGKDIWLPDVGVLSSKSSDDFDFSSQTKFGRVKVSHEGVVDWLHGAVLDLSCPLDVTFFPFDYQTCYLILAPWSSTIEHLTLSFSGSKTPSVDNEFLPNSNVSEWEIVKLAFENKDYIDSSDPPGRYQYVQLAIHLKRQPLYFIVLVLVPFSMLSALACLIFTLDDTGDRLSVALSLVLSMTMYVVIVSSNAPRSMKTIPVMG</sequence>
<evidence type="ECO:0000259" key="6">
    <source>
        <dbReference type="Pfam" id="PF02931"/>
    </source>
</evidence>
<reference evidence="7 8" key="1">
    <citation type="submission" date="2024-11" db="EMBL/GenBank/DDBJ databases">
        <title>Adaptive evolution of stress response genes in parasites aligns with host niche diversity.</title>
        <authorList>
            <person name="Hahn C."/>
            <person name="Resl P."/>
        </authorList>
    </citation>
    <scope>NUCLEOTIDE SEQUENCE [LARGE SCALE GENOMIC DNA]</scope>
    <source>
        <strain evidence="7">EGGRZ-B1_66</strain>
        <tissue evidence="7">Body</tissue>
    </source>
</reference>
<keyword evidence="8" id="KW-1185">Reference proteome</keyword>
<dbReference type="InterPro" id="IPR036734">
    <property type="entry name" value="Neur_chan_lig-bd_sf"/>
</dbReference>
<keyword evidence="4 5" id="KW-0472">Membrane</keyword>
<comment type="subcellular location">
    <subcellularLocation>
        <location evidence="1">Membrane</location>
        <topology evidence="1">Multi-pass membrane protein</topology>
    </subcellularLocation>
</comment>
<dbReference type="InterPro" id="IPR036719">
    <property type="entry name" value="Neuro-gated_channel_TM_sf"/>
</dbReference>
<dbReference type="GO" id="GO:0034220">
    <property type="term" value="P:monoatomic ion transmembrane transport"/>
    <property type="evidence" value="ECO:0007669"/>
    <property type="project" value="UniProtKB-KW"/>
</dbReference>
<dbReference type="EMBL" id="JBJKFK010005860">
    <property type="protein sequence ID" value="KAL3308104.1"/>
    <property type="molecule type" value="Genomic_DNA"/>
</dbReference>
<gene>
    <name evidence="7" type="ORF">Ciccas_013369</name>
</gene>
<dbReference type="Gene3D" id="2.70.170.10">
    <property type="entry name" value="Neurotransmitter-gated ion-channel ligand-binding domain"/>
    <property type="match status" value="1"/>
</dbReference>
<evidence type="ECO:0000256" key="2">
    <source>
        <dbReference type="ARBA" id="ARBA00022692"/>
    </source>
</evidence>
<dbReference type="CDD" id="cd18989">
    <property type="entry name" value="LGIC_ECD_cation"/>
    <property type="match status" value="1"/>
</dbReference>
<name>A0ABD2PL96_9PLAT</name>
<comment type="caution">
    <text evidence="7">The sequence shown here is derived from an EMBL/GenBank/DDBJ whole genome shotgun (WGS) entry which is preliminary data.</text>
</comment>